<comment type="caution">
    <text evidence="2">The sequence shown here is derived from an EMBL/GenBank/DDBJ whole genome shotgun (WGS) entry which is preliminary data.</text>
</comment>
<organism evidence="2 3">
    <name type="scientific">Streptomyces fuscichromogenes</name>
    <dbReference type="NCBI Taxonomy" id="1324013"/>
    <lineage>
        <taxon>Bacteria</taxon>
        <taxon>Bacillati</taxon>
        <taxon>Actinomycetota</taxon>
        <taxon>Actinomycetes</taxon>
        <taxon>Kitasatosporales</taxon>
        <taxon>Streptomycetaceae</taxon>
        <taxon>Streptomyces</taxon>
    </lineage>
</organism>
<accession>A0A917XKD5</accession>
<evidence type="ECO:0000313" key="3">
    <source>
        <dbReference type="Proteomes" id="UP000653411"/>
    </source>
</evidence>
<protein>
    <submittedName>
        <fullName evidence="2">Uncharacterized protein</fullName>
    </submittedName>
</protein>
<keyword evidence="3" id="KW-1185">Reference proteome</keyword>
<reference evidence="2" key="1">
    <citation type="journal article" date="2014" name="Int. J. Syst. Evol. Microbiol.">
        <title>Complete genome sequence of Corynebacterium casei LMG S-19264T (=DSM 44701T), isolated from a smear-ripened cheese.</title>
        <authorList>
            <consortium name="US DOE Joint Genome Institute (JGI-PGF)"/>
            <person name="Walter F."/>
            <person name="Albersmeier A."/>
            <person name="Kalinowski J."/>
            <person name="Ruckert C."/>
        </authorList>
    </citation>
    <scope>NUCLEOTIDE SEQUENCE</scope>
    <source>
        <strain evidence="2">CGMCC 4.7110</strain>
    </source>
</reference>
<reference evidence="2" key="2">
    <citation type="submission" date="2020-09" db="EMBL/GenBank/DDBJ databases">
        <authorList>
            <person name="Sun Q."/>
            <person name="Zhou Y."/>
        </authorList>
    </citation>
    <scope>NUCLEOTIDE SEQUENCE</scope>
    <source>
        <strain evidence="2">CGMCC 4.7110</strain>
    </source>
</reference>
<evidence type="ECO:0000256" key="1">
    <source>
        <dbReference type="SAM" id="MobiDB-lite"/>
    </source>
</evidence>
<dbReference type="EMBL" id="BMML01000022">
    <property type="protein sequence ID" value="GGN34022.1"/>
    <property type="molecule type" value="Genomic_DNA"/>
</dbReference>
<sequence length="75" mass="7268">MTYAGCPGSTAAIGSAAGQPATRAAVSGSSSTSRSTGPDSGTRHPLRESVTSRAGRASSSRYAVRAAGYSGSTGT</sequence>
<feature type="compositionally biased region" description="Low complexity" evidence="1">
    <location>
        <begin position="49"/>
        <end position="75"/>
    </location>
</feature>
<feature type="compositionally biased region" description="Low complexity" evidence="1">
    <location>
        <begin position="21"/>
        <end position="40"/>
    </location>
</feature>
<proteinExistence type="predicted"/>
<dbReference type="Proteomes" id="UP000653411">
    <property type="component" value="Unassembled WGS sequence"/>
</dbReference>
<gene>
    <name evidence="2" type="ORF">GCM10011578_074410</name>
</gene>
<name>A0A917XKD5_9ACTN</name>
<dbReference type="AlphaFoldDB" id="A0A917XKD5"/>
<evidence type="ECO:0000313" key="2">
    <source>
        <dbReference type="EMBL" id="GGN34022.1"/>
    </source>
</evidence>
<feature type="region of interest" description="Disordered" evidence="1">
    <location>
        <begin position="1"/>
        <end position="75"/>
    </location>
</feature>